<gene>
    <name evidence="2" type="ORF">GTPT_1265</name>
</gene>
<evidence type="ECO:0000313" key="3">
    <source>
        <dbReference type="Proteomes" id="UP000028602"/>
    </source>
</evidence>
<feature type="transmembrane region" description="Helical" evidence="1">
    <location>
        <begin position="9"/>
        <end position="32"/>
    </location>
</feature>
<organism evidence="2 3">
    <name type="scientific">Tatumella ptyseos ATCC 33301</name>
    <dbReference type="NCBI Taxonomy" id="1005995"/>
    <lineage>
        <taxon>Bacteria</taxon>
        <taxon>Pseudomonadati</taxon>
        <taxon>Pseudomonadota</taxon>
        <taxon>Gammaproteobacteria</taxon>
        <taxon>Enterobacterales</taxon>
        <taxon>Erwiniaceae</taxon>
        <taxon>Tatumella</taxon>
    </lineage>
</organism>
<accession>A0A085JJT6</accession>
<dbReference type="Proteomes" id="UP000028602">
    <property type="component" value="Unassembled WGS sequence"/>
</dbReference>
<proteinExistence type="predicted"/>
<sequence length="40" mass="4513">MISKLPIDLLLLLGLTALLVLMALIFYSYAFLSFVPEIKK</sequence>
<keyword evidence="3" id="KW-1185">Reference proteome</keyword>
<evidence type="ECO:0000256" key="1">
    <source>
        <dbReference type="SAM" id="Phobius"/>
    </source>
</evidence>
<reference evidence="2 3" key="1">
    <citation type="submission" date="2014-05" db="EMBL/GenBank/DDBJ databases">
        <title>ATOL: Assembling a taxonomically balanced genome-scale reconstruction of the evolutionary history of the Enterobacteriaceae.</title>
        <authorList>
            <person name="Plunkett G.III."/>
            <person name="Neeno-Eckwall E.C."/>
            <person name="Glasner J.D."/>
            <person name="Perna N.T."/>
        </authorList>
    </citation>
    <scope>NUCLEOTIDE SEQUENCE [LARGE SCALE GENOMIC DNA]</scope>
    <source>
        <strain evidence="2 3">ATCC 33301</strain>
    </source>
</reference>
<evidence type="ECO:0000313" key="2">
    <source>
        <dbReference type="EMBL" id="KFD20732.1"/>
    </source>
</evidence>
<keyword evidence="1" id="KW-0812">Transmembrane</keyword>
<protein>
    <submittedName>
        <fullName evidence="2">Uncharacterized protein</fullName>
    </submittedName>
</protein>
<dbReference type="EMBL" id="JMPR01000020">
    <property type="protein sequence ID" value="KFD20732.1"/>
    <property type="molecule type" value="Genomic_DNA"/>
</dbReference>
<keyword evidence="1" id="KW-0472">Membrane</keyword>
<comment type="caution">
    <text evidence="2">The sequence shown here is derived from an EMBL/GenBank/DDBJ whole genome shotgun (WGS) entry which is preliminary data.</text>
</comment>
<keyword evidence="1" id="KW-1133">Transmembrane helix</keyword>
<name>A0A085JJT6_9GAMM</name>
<dbReference type="AlphaFoldDB" id="A0A085JJT6"/>